<proteinExistence type="predicted"/>
<feature type="region of interest" description="Disordered" evidence="1">
    <location>
        <begin position="256"/>
        <end position="275"/>
    </location>
</feature>
<feature type="region of interest" description="Disordered" evidence="1">
    <location>
        <begin position="212"/>
        <end position="248"/>
    </location>
</feature>
<feature type="compositionally biased region" description="Acidic residues" evidence="1">
    <location>
        <begin position="80"/>
        <end position="107"/>
    </location>
</feature>
<comment type="caution">
    <text evidence="2">The sequence shown here is derived from an EMBL/GenBank/DDBJ whole genome shotgun (WGS) entry which is preliminary data.</text>
</comment>
<keyword evidence="3" id="KW-1185">Reference proteome</keyword>
<feature type="compositionally biased region" description="Basic and acidic residues" evidence="1">
    <location>
        <begin position="115"/>
        <end position="130"/>
    </location>
</feature>
<dbReference type="EMBL" id="PGOL01000961">
    <property type="protein sequence ID" value="PKI62585.1"/>
    <property type="molecule type" value="Genomic_DNA"/>
</dbReference>
<name>A0A2I0K201_PUNGR</name>
<dbReference type="AlphaFoldDB" id="A0A2I0K201"/>
<reference evidence="2 3" key="1">
    <citation type="submission" date="2017-11" db="EMBL/GenBank/DDBJ databases">
        <title>De-novo sequencing of pomegranate (Punica granatum L.) genome.</title>
        <authorList>
            <person name="Akparov Z."/>
            <person name="Amiraslanov A."/>
            <person name="Hajiyeva S."/>
            <person name="Abbasov M."/>
            <person name="Kaur K."/>
            <person name="Hamwieh A."/>
            <person name="Solovyev V."/>
            <person name="Salamov A."/>
            <person name="Braich B."/>
            <person name="Kosarev P."/>
            <person name="Mahmoud A."/>
            <person name="Hajiyev E."/>
            <person name="Babayeva S."/>
            <person name="Izzatullayeva V."/>
            <person name="Mammadov A."/>
            <person name="Mammadov A."/>
            <person name="Sharifova S."/>
            <person name="Ojaghi J."/>
            <person name="Eynullazada K."/>
            <person name="Bayramov B."/>
            <person name="Abdulazimova A."/>
            <person name="Shahmuradov I."/>
        </authorList>
    </citation>
    <scope>NUCLEOTIDE SEQUENCE [LARGE SCALE GENOMIC DNA]</scope>
    <source>
        <strain evidence="3">cv. AG2017</strain>
        <tissue evidence="2">Leaf</tissue>
    </source>
</reference>
<feature type="compositionally biased region" description="Basic and acidic residues" evidence="1">
    <location>
        <begin position="146"/>
        <end position="157"/>
    </location>
</feature>
<protein>
    <submittedName>
        <fullName evidence="2">Uncharacterized protein</fullName>
    </submittedName>
</protein>
<feature type="compositionally biased region" description="Basic and acidic residues" evidence="1">
    <location>
        <begin position="239"/>
        <end position="248"/>
    </location>
</feature>
<feature type="compositionally biased region" description="Polar residues" evidence="1">
    <location>
        <begin position="221"/>
        <end position="237"/>
    </location>
</feature>
<dbReference type="Proteomes" id="UP000233551">
    <property type="component" value="Unassembled WGS sequence"/>
</dbReference>
<sequence length="275" mass="31224">MSWHEMKGHLNDFGYKEPNIMWYLLPESSLDDGLVDINTDPEVMSIAEAGLKYEIVTMYTKADRMEDSDDNGMEVMIAGDVDEDDTNDDVWEAEDGEEDETERDDSDIGGYRGVSDGENKELTQVREKRQAFKMQTEQGMQRHRMRSTEEQADRQSNDVDILQIPIDHSGEESSMGKGRQTRFKRLYVRFESLRKRKRMKMGMDEHVVQEAMNEHAEIPSTGEQASPSELPSGSQPRQPEAETAKDIGKGLVMLAGIVGKSPQEETNKSINLENP</sequence>
<accession>A0A2I0K201</accession>
<evidence type="ECO:0000313" key="2">
    <source>
        <dbReference type="EMBL" id="PKI62585.1"/>
    </source>
</evidence>
<gene>
    <name evidence="2" type="ORF">CRG98_017007</name>
</gene>
<evidence type="ECO:0000256" key="1">
    <source>
        <dbReference type="SAM" id="MobiDB-lite"/>
    </source>
</evidence>
<organism evidence="2 3">
    <name type="scientific">Punica granatum</name>
    <name type="common">Pomegranate</name>
    <dbReference type="NCBI Taxonomy" id="22663"/>
    <lineage>
        <taxon>Eukaryota</taxon>
        <taxon>Viridiplantae</taxon>
        <taxon>Streptophyta</taxon>
        <taxon>Embryophyta</taxon>
        <taxon>Tracheophyta</taxon>
        <taxon>Spermatophyta</taxon>
        <taxon>Magnoliopsida</taxon>
        <taxon>eudicotyledons</taxon>
        <taxon>Gunneridae</taxon>
        <taxon>Pentapetalae</taxon>
        <taxon>rosids</taxon>
        <taxon>malvids</taxon>
        <taxon>Myrtales</taxon>
        <taxon>Lythraceae</taxon>
        <taxon>Punica</taxon>
    </lineage>
</organism>
<feature type="region of interest" description="Disordered" evidence="1">
    <location>
        <begin position="80"/>
        <end position="159"/>
    </location>
</feature>
<evidence type="ECO:0000313" key="3">
    <source>
        <dbReference type="Proteomes" id="UP000233551"/>
    </source>
</evidence>